<dbReference type="AlphaFoldDB" id="A0A1F5URN7"/>
<evidence type="ECO:0000259" key="1">
    <source>
        <dbReference type="Pfam" id="PF15919"/>
    </source>
</evidence>
<dbReference type="Gene3D" id="3.30.160.250">
    <property type="match status" value="1"/>
</dbReference>
<dbReference type="InterPro" id="IPR031807">
    <property type="entry name" value="HicB-like"/>
</dbReference>
<gene>
    <name evidence="2" type="ORF">A2Z21_01010</name>
</gene>
<protein>
    <recommendedName>
        <fullName evidence="1">HicB-like antitoxin of toxin-antitoxin system domain-containing protein</fullName>
    </recommendedName>
</protein>
<sequence>MAKATPKTRLPLKQPTTGLNFQVTIVVEPDEDEFHAYCPALPGLHVAGATVQEALENAQVAAQLFLECMIEDGDAIPETFGPSLLKALLTDIGWTEDDLRRLRLIK</sequence>
<reference evidence="2 3" key="1">
    <citation type="journal article" date="2016" name="Nat. Commun.">
        <title>Thousands of microbial genomes shed light on interconnected biogeochemical processes in an aquifer system.</title>
        <authorList>
            <person name="Anantharaman K."/>
            <person name="Brown C.T."/>
            <person name="Hug L.A."/>
            <person name="Sharon I."/>
            <person name="Castelle C.J."/>
            <person name="Probst A.J."/>
            <person name="Thomas B.C."/>
            <person name="Singh A."/>
            <person name="Wilkins M.J."/>
            <person name="Karaoz U."/>
            <person name="Brodie E.L."/>
            <person name="Williams K.H."/>
            <person name="Hubbard S.S."/>
            <person name="Banfield J.F."/>
        </authorList>
    </citation>
    <scope>NUCLEOTIDE SEQUENCE [LARGE SCALE GENOMIC DNA]</scope>
    <source>
        <strain evidence="3">RBG_16_55_9</strain>
    </source>
</reference>
<dbReference type="SUPFAM" id="SSF143100">
    <property type="entry name" value="TTHA1013/TTHA0281-like"/>
    <property type="match status" value="1"/>
</dbReference>
<feature type="domain" description="HicB-like antitoxin of toxin-antitoxin system" evidence="1">
    <location>
        <begin position="25"/>
        <end position="79"/>
    </location>
</feature>
<name>A0A1F5URN7_FRAXR</name>
<dbReference type="Proteomes" id="UP000179157">
    <property type="component" value="Unassembled WGS sequence"/>
</dbReference>
<dbReference type="PANTHER" id="PTHR34504:SF2">
    <property type="entry name" value="UPF0150 PROTEIN SSL0259"/>
    <property type="match status" value="1"/>
</dbReference>
<accession>A0A1F5URN7</accession>
<dbReference type="EMBL" id="MFGX01000096">
    <property type="protein sequence ID" value="OGF53805.1"/>
    <property type="molecule type" value="Genomic_DNA"/>
</dbReference>
<organism evidence="2 3">
    <name type="scientific">Fraserbacteria sp. (strain RBG_16_55_9)</name>
    <dbReference type="NCBI Taxonomy" id="1817864"/>
    <lineage>
        <taxon>Bacteria</taxon>
        <taxon>Candidatus Fraseribacteriota</taxon>
    </lineage>
</organism>
<evidence type="ECO:0000313" key="3">
    <source>
        <dbReference type="Proteomes" id="UP000179157"/>
    </source>
</evidence>
<proteinExistence type="predicted"/>
<dbReference type="InterPro" id="IPR051404">
    <property type="entry name" value="TA_system_antitoxin"/>
</dbReference>
<dbReference type="Pfam" id="PF15919">
    <property type="entry name" value="HicB_lk_antitox"/>
    <property type="match status" value="1"/>
</dbReference>
<dbReference type="InterPro" id="IPR035069">
    <property type="entry name" value="TTHA1013/TTHA0281-like"/>
</dbReference>
<dbReference type="PANTHER" id="PTHR34504">
    <property type="entry name" value="ANTITOXIN HICB"/>
    <property type="match status" value="1"/>
</dbReference>
<comment type="caution">
    <text evidence="2">The sequence shown here is derived from an EMBL/GenBank/DDBJ whole genome shotgun (WGS) entry which is preliminary data.</text>
</comment>
<evidence type="ECO:0000313" key="2">
    <source>
        <dbReference type="EMBL" id="OGF53805.1"/>
    </source>
</evidence>